<name>A0A6N2U2G7_9FIRM</name>
<accession>A0A6N2U2G7</accession>
<proteinExistence type="predicted"/>
<sequence length="119" mass="13048">MDRMQFGDYLFPHNPHTIQVETAQKAAELFLPRLGGRIQPLGPQCRRITCKGELFSDSPQKTGKALSSLAQAAGSKEVKTLFLPTGEALFALFERLTYTADGDGRVIAYTAVFLEEAGQ</sequence>
<dbReference type="EMBL" id="CACRSL010000003">
    <property type="protein sequence ID" value="VYT09646.1"/>
    <property type="molecule type" value="Genomic_DNA"/>
</dbReference>
<gene>
    <name evidence="1" type="ORF">AULFYP135_01625</name>
</gene>
<reference evidence="1" key="1">
    <citation type="submission" date="2019-11" db="EMBL/GenBank/DDBJ databases">
        <authorList>
            <person name="Feng L."/>
        </authorList>
    </citation>
    <scope>NUCLEOTIDE SEQUENCE</scope>
    <source>
        <strain evidence="1">AundefinedLFYP135</strain>
    </source>
</reference>
<organism evidence="1">
    <name type="scientific">uncultured Anaerotruncus sp</name>
    <dbReference type="NCBI Taxonomy" id="905011"/>
    <lineage>
        <taxon>Bacteria</taxon>
        <taxon>Bacillati</taxon>
        <taxon>Bacillota</taxon>
        <taxon>Clostridia</taxon>
        <taxon>Eubacteriales</taxon>
        <taxon>Oscillospiraceae</taxon>
        <taxon>Anaerotruncus</taxon>
        <taxon>environmental samples</taxon>
    </lineage>
</organism>
<dbReference type="AlphaFoldDB" id="A0A6N2U2G7"/>
<protein>
    <submittedName>
        <fullName evidence="1">Uncharacterized protein</fullName>
    </submittedName>
</protein>
<evidence type="ECO:0000313" key="1">
    <source>
        <dbReference type="EMBL" id="VYT09646.1"/>
    </source>
</evidence>